<dbReference type="SUPFAM" id="SSF47598">
    <property type="entry name" value="Ribbon-helix-helix"/>
    <property type="match status" value="1"/>
</dbReference>
<dbReference type="GO" id="GO:0006355">
    <property type="term" value="P:regulation of DNA-templated transcription"/>
    <property type="evidence" value="ECO:0007669"/>
    <property type="project" value="InterPro"/>
</dbReference>
<keyword evidence="4" id="KW-1185">Reference proteome</keyword>
<gene>
    <name evidence="3" type="ORF">ThesuDRAFT_02166</name>
</gene>
<dbReference type="EMBL" id="AENY02000003">
    <property type="protein sequence ID" value="EKP94431.1"/>
    <property type="molecule type" value="Genomic_DNA"/>
</dbReference>
<dbReference type="eggNOG" id="COG4877">
    <property type="taxonomic scope" value="Bacteria"/>
</dbReference>
<evidence type="ECO:0000256" key="1">
    <source>
        <dbReference type="SAM" id="MobiDB-lite"/>
    </source>
</evidence>
<dbReference type="HOGENOM" id="CLU_156623_0_2_9"/>
<protein>
    <recommendedName>
        <fullName evidence="2">Arc-like DNA binding domain-containing protein</fullName>
    </recommendedName>
</protein>
<evidence type="ECO:0000313" key="3">
    <source>
        <dbReference type="EMBL" id="EKP94431.1"/>
    </source>
</evidence>
<organism evidence="3 4">
    <name type="scientific">Thermaerobacter subterraneus DSM 13965</name>
    <dbReference type="NCBI Taxonomy" id="867903"/>
    <lineage>
        <taxon>Bacteria</taxon>
        <taxon>Bacillati</taxon>
        <taxon>Bacillota</taxon>
        <taxon>Clostridia</taxon>
        <taxon>Eubacteriales</taxon>
        <taxon>Clostridiales Family XVII. Incertae Sedis</taxon>
        <taxon>Thermaerobacter</taxon>
    </lineage>
</organism>
<dbReference type="GO" id="GO:0003677">
    <property type="term" value="F:DNA binding"/>
    <property type="evidence" value="ECO:0007669"/>
    <property type="project" value="InterPro"/>
</dbReference>
<dbReference type="InterPro" id="IPR013321">
    <property type="entry name" value="Arc_rbn_hlx_hlx"/>
</dbReference>
<dbReference type="OrthoDB" id="9812601at2"/>
<dbReference type="Pfam" id="PF03869">
    <property type="entry name" value="Arc"/>
    <property type="match status" value="1"/>
</dbReference>
<reference evidence="3" key="2">
    <citation type="submission" date="2012-10" db="EMBL/GenBank/DDBJ databases">
        <title>Improved high-quality draft of Thermaerobacter subterraneus C21, DSM 13965.</title>
        <authorList>
            <consortium name="DOE Joint Genome Institute"/>
            <person name="Eisen J."/>
            <person name="Huntemann M."/>
            <person name="Wei C.-L."/>
            <person name="Han J."/>
            <person name="Detter J.C."/>
            <person name="Han C."/>
            <person name="Tapia R."/>
            <person name="Chen A."/>
            <person name="Kyrpides N."/>
            <person name="Mavromatis K."/>
            <person name="Markowitz V."/>
            <person name="Szeto E."/>
            <person name="Ivanova N."/>
            <person name="Mikhailova N."/>
            <person name="Ovchinnikova G."/>
            <person name="Pagani I."/>
            <person name="Pati A."/>
            <person name="Goodwin L."/>
            <person name="Nordberg H.P."/>
            <person name="Cantor M.N."/>
            <person name="Hua S.X."/>
            <person name="Woyke T."/>
            <person name="Eisen J."/>
            <person name="Klenk H.-P."/>
        </authorList>
    </citation>
    <scope>NUCLEOTIDE SEQUENCE [LARGE SCALE GENOMIC DNA]</scope>
    <source>
        <strain evidence="3">DSM 13965</strain>
    </source>
</reference>
<reference evidence="3" key="1">
    <citation type="submission" date="2010-10" db="EMBL/GenBank/DDBJ databases">
        <authorList>
            <consortium name="US DOE Joint Genome Institute (JGI-PGF)"/>
            <person name="Lucas S."/>
            <person name="Copeland A."/>
            <person name="Lapidus A."/>
            <person name="Bruce D."/>
            <person name="Goodwin L."/>
            <person name="Pitluck S."/>
            <person name="Kyrpides N."/>
            <person name="Mavromatis K."/>
            <person name="Detter J.C."/>
            <person name="Han C."/>
            <person name="Land M."/>
            <person name="Hauser L."/>
            <person name="Markowitz V."/>
            <person name="Cheng J.-F."/>
            <person name="Hugenholtz P."/>
            <person name="Woyke T."/>
            <person name="Wu D."/>
            <person name="Pukall R."/>
            <person name="Wahrenburg C."/>
            <person name="Brambilla E."/>
            <person name="Klenk H.-P."/>
            <person name="Eisen J.A."/>
        </authorList>
    </citation>
    <scope>NUCLEOTIDE SEQUENCE [LARGE SCALE GENOMIC DNA]</scope>
    <source>
        <strain evidence="3">DSM 13965</strain>
    </source>
</reference>
<dbReference type="Proteomes" id="UP000005710">
    <property type="component" value="Unassembled WGS sequence"/>
</dbReference>
<dbReference type="InterPro" id="IPR005569">
    <property type="entry name" value="Arc_DNA-bd_dom"/>
</dbReference>
<feature type="domain" description="Arc-like DNA binding" evidence="2">
    <location>
        <begin position="4"/>
        <end position="48"/>
    </location>
</feature>
<dbReference type="Gene3D" id="1.10.1220.10">
    <property type="entry name" value="Met repressor-like"/>
    <property type="match status" value="1"/>
</dbReference>
<dbReference type="InterPro" id="IPR010985">
    <property type="entry name" value="Ribbon_hlx_hlx"/>
</dbReference>
<feature type="region of interest" description="Disordered" evidence="1">
    <location>
        <begin position="47"/>
        <end position="91"/>
    </location>
</feature>
<sequence>MPEKKRFLLRIDPEIYDAIQRWAADEWRSVNGQIEYLLREALRKAGRLPAPGRRAARRGGGQPEVPPDPAGDAPTGGAGGVDPPAPGKTGE</sequence>
<comment type="caution">
    <text evidence="3">The sequence shown here is derived from an EMBL/GenBank/DDBJ whole genome shotgun (WGS) entry which is preliminary data.</text>
</comment>
<dbReference type="AlphaFoldDB" id="K6QCW7"/>
<evidence type="ECO:0000313" key="4">
    <source>
        <dbReference type="Proteomes" id="UP000005710"/>
    </source>
</evidence>
<accession>K6QCW7</accession>
<proteinExistence type="predicted"/>
<evidence type="ECO:0000259" key="2">
    <source>
        <dbReference type="Pfam" id="PF03869"/>
    </source>
</evidence>
<name>K6QCW7_9FIRM</name>
<dbReference type="RefSeq" id="WP_006904446.1">
    <property type="nucleotide sequence ID" value="NZ_JH976535.1"/>
</dbReference>